<name>I1CRA9_RHIO9</name>
<sequence length="90" mass="9871">MKATSAGKFIRAQARHDEERTVKRAAWTVSDMGYLSRCVFLNASGVSINMKPPPAWFKLGRPAIIETSLTKSVPHTMLGIISALGIIEIE</sequence>
<dbReference type="RefSeq" id="XP_067526385.1">
    <property type="nucleotide sequence ID" value="XM_067670284.1"/>
</dbReference>
<dbReference type="VEuPathDB" id="FungiDB:RO3G_15700"/>
<accession>I1CRA9</accession>
<dbReference type="InParanoid" id="I1CRA9"/>
<organism evidence="1 2">
    <name type="scientific">Rhizopus delemar (strain RA 99-880 / ATCC MYA-4621 / FGSC 9543 / NRRL 43880)</name>
    <name type="common">Mucormycosis agent</name>
    <name type="synonym">Rhizopus arrhizus var. delemar</name>
    <dbReference type="NCBI Taxonomy" id="246409"/>
    <lineage>
        <taxon>Eukaryota</taxon>
        <taxon>Fungi</taxon>
        <taxon>Fungi incertae sedis</taxon>
        <taxon>Mucoromycota</taxon>
        <taxon>Mucoromycotina</taxon>
        <taxon>Mucoromycetes</taxon>
        <taxon>Mucorales</taxon>
        <taxon>Mucorineae</taxon>
        <taxon>Rhizopodaceae</taxon>
        <taxon>Rhizopus</taxon>
    </lineage>
</organism>
<evidence type="ECO:0000313" key="1">
    <source>
        <dbReference type="EMBL" id="EIE90989.1"/>
    </source>
</evidence>
<reference evidence="1 2" key="1">
    <citation type="journal article" date="2009" name="PLoS Genet.">
        <title>Genomic analysis of the basal lineage fungus Rhizopus oryzae reveals a whole-genome duplication.</title>
        <authorList>
            <person name="Ma L.-J."/>
            <person name="Ibrahim A.S."/>
            <person name="Skory C."/>
            <person name="Grabherr M.G."/>
            <person name="Burger G."/>
            <person name="Butler M."/>
            <person name="Elias M."/>
            <person name="Idnurm A."/>
            <person name="Lang B.F."/>
            <person name="Sone T."/>
            <person name="Abe A."/>
            <person name="Calvo S.E."/>
            <person name="Corrochano L.M."/>
            <person name="Engels R."/>
            <person name="Fu J."/>
            <person name="Hansberg W."/>
            <person name="Kim J.-M."/>
            <person name="Kodira C.D."/>
            <person name="Koehrsen M.J."/>
            <person name="Liu B."/>
            <person name="Miranda-Saavedra D."/>
            <person name="O'Leary S."/>
            <person name="Ortiz-Castellanos L."/>
            <person name="Poulter R."/>
            <person name="Rodriguez-Romero J."/>
            <person name="Ruiz-Herrera J."/>
            <person name="Shen Y.-Q."/>
            <person name="Zeng Q."/>
            <person name="Galagan J."/>
            <person name="Birren B.W."/>
            <person name="Cuomo C.A."/>
            <person name="Wickes B.L."/>
        </authorList>
    </citation>
    <scope>NUCLEOTIDE SEQUENCE [LARGE SCALE GENOMIC DNA]</scope>
    <source>
        <strain evidence="2">RA 99-880 / ATCC MYA-4621 / FGSC 9543 / NRRL 43880</strain>
    </source>
</reference>
<keyword evidence="2" id="KW-1185">Reference proteome</keyword>
<dbReference type="AlphaFoldDB" id="I1CRA9"/>
<evidence type="ECO:0000313" key="2">
    <source>
        <dbReference type="Proteomes" id="UP000009138"/>
    </source>
</evidence>
<proteinExistence type="predicted"/>
<protein>
    <submittedName>
        <fullName evidence="1">Uncharacterized protein</fullName>
    </submittedName>
</protein>
<dbReference type="Proteomes" id="UP000009138">
    <property type="component" value="Unassembled WGS sequence"/>
</dbReference>
<dbReference type="EMBL" id="CH476748">
    <property type="protein sequence ID" value="EIE90989.1"/>
    <property type="molecule type" value="Genomic_DNA"/>
</dbReference>
<dbReference type="GeneID" id="93622665"/>
<gene>
    <name evidence="1" type="ORF">RO3G_15700</name>
</gene>